<protein>
    <submittedName>
        <fullName evidence="7">YMRFamide neuropeptide</fullName>
    </submittedName>
</protein>
<name>Q6DTZ6_9ANNE</name>
<keyword evidence="5 7" id="KW-0527">Neuropeptide</keyword>
<evidence type="ECO:0000256" key="4">
    <source>
        <dbReference type="ARBA" id="ARBA00022815"/>
    </source>
</evidence>
<dbReference type="GO" id="GO:0005576">
    <property type="term" value="C:extracellular region"/>
    <property type="evidence" value="ECO:0007669"/>
    <property type="project" value="UniProtKB-SubCell"/>
</dbReference>
<dbReference type="AlphaFoldDB" id="Q6DTZ6"/>
<comment type="similarity">
    <text evidence="2">Belongs to the FARP (FMRFamide related peptide) family.</text>
</comment>
<feature type="signal peptide" evidence="6">
    <location>
        <begin position="1"/>
        <end position="25"/>
    </location>
</feature>
<keyword evidence="4" id="KW-0027">Amidation</keyword>
<evidence type="ECO:0000256" key="3">
    <source>
        <dbReference type="ARBA" id="ARBA00022525"/>
    </source>
</evidence>
<dbReference type="Pfam" id="PF01581">
    <property type="entry name" value="FARP"/>
    <property type="match status" value="3"/>
</dbReference>
<organism evidence="7">
    <name type="scientific">Lumbriculus variegatus</name>
    <dbReference type="NCBI Taxonomy" id="61662"/>
    <lineage>
        <taxon>Eukaryota</taxon>
        <taxon>Metazoa</taxon>
        <taxon>Spiralia</taxon>
        <taxon>Lophotrochozoa</taxon>
        <taxon>Annelida</taxon>
        <taxon>Clitellata</taxon>
        <taxon>Oligochaeta</taxon>
        <taxon>Lumbriculida</taxon>
        <taxon>Lumbriculidae</taxon>
        <taxon>Lumbriculus</taxon>
    </lineage>
</organism>
<proteinExistence type="inferred from homology"/>
<evidence type="ECO:0000256" key="2">
    <source>
        <dbReference type="ARBA" id="ARBA00006356"/>
    </source>
</evidence>
<evidence type="ECO:0000256" key="5">
    <source>
        <dbReference type="ARBA" id="ARBA00023320"/>
    </source>
</evidence>
<dbReference type="EMBL" id="AY645779">
    <property type="protein sequence ID" value="AAT72794.1"/>
    <property type="molecule type" value="Genomic_DNA"/>
</dbReference>
<reference evidence="7" key="1">
    <citation type="submission" date="2004-06" db="EMBL/GenBank/DDBJ databases">
        <title>The neuropeptides YMRFamide and FMRFamide are encoded by separate genes in the worm Lumbriculus variegatus.</title>
        <authorList>
            <person name="Price D.A."/>
            <person name="Saunders M.E."/>
        </authorList>
    </citation>
    <scope>NUCLEOTIDE SEQUENCE</scope>
</reference>
<gene>
    <name evidence="7" type="primary">YMRF</name>
</gene>
<comment type="subcellular location">
    <subcellularLocation>
        <location evidence="1">Secreted</location>
    </subcellularLocation>
</comment>
<evidence type="ECO:0000313" key="7">
    <source>
        <dbReference type="EMBL" id="AAT72794.1"/>
    </source>
</evidence>
<dbReference type="GO" id="GO:0007218">
    <property type="term" value="P:neuropeptide signaling pathway"/>
    <property type="evidence" value="ECO:0007669"/>
    <property type="project" value="UniProtKB-KW"/>
</dbReference>
<sequence length="159" mass="18020">MCTVSVTSGLVFLAVSIAVLFPVNGAREEDIEEALDGHSKSSSQAAAAAAANRALLLTGMQYYNGRLGDDDMNQLEPSEDMAEAKRYMRFGRGSQQWRLAPLYDPYYAMSKRYMRFGRGHDDGDYMPVDENEAAEKRYMRFGKRYMRFGRMVNNRGENV</sequence>
<evidence type="ECO:0000256" key="6">
    <source>
        <dbReference type="SAM" id="SignalP"/>
    </source>
</evidence>
<keyword evidence="3" id="KW-0964">Secreted</keyword>
<dbReference type="InterPro" id="IPR002544">
    <property type="entry name" value="FMRFamid-related_peptide-like"/>
</dbReference>
<accession>Q6DTZ6</accession>
<keyword evidence="6" id="KW-0732">Signal</keyword>
<feature type="chain" id="PRO_5004272836" evidence="6">
    <location>
        <begin position="26"/>
        <end position="159"/>
    </location>
</feature>
<evidence type="ECO:0000256" key="1">
    <source>
        <dbReference type="ARBA" id="ARBA00004613"/>
    </source>
</evidence>